<dbReference type="Gene3D" id="2.40.10.170">
    <property type="match status" value="1"/>
</dbReference>
<evidence type="ECO:0000313" key="3">
    <source>
        <dbReference type="EMBL" id="CUO77672.1"/>
    </source>
</evidence>
<dbReference type="SMART" id="SM01058">
    <property type="entry name" value="CarD_TRCF"/>
    <property type="match status" value="1"/>
</dbReference>
<sequence length="164" mass="18908">MFEIGDYVLNATNGICKISEIVELDMSGDKKLKSYFLLRPVEEENDRVYIPVDNADKRIRKVITQDEAKAVLDRVPEIEALVVNNEKERETRYKEAVRSCELDSVISLLKCLHIRNEQRAQAGKKATSVDERYGKMAEHNLNAELAFVLEKDKQEIKDIIHDML</sequence>
<proteinExistence type="predicted"/>
<dbReference type="Proteomes" id="UP000260642">
    <property type="component" value="Unassembled WGS sequence"/>
</dbReference>
<dbReference type="InterPro" id="IPR003711">
    <property type="entry name" value="CarD-like/TRCF_RID"/>
</dbReference>
<evidence type="ECO:0000259" key="1">
    <source>
        <dbReference type="SMART" id="SM01058"/>
    </source>
</evidence>
<keyword evidence="5" id="KW-1185">Reference proteome</keyword>
<evidence type="ECO:0000313" key="2">
    <source>
        <dbReference type="EMBL" id="CRL39024.1"/>
    </source>
</evidence>
<dbReference type="AlphaFoldDB" id="A0A0M6WPT3"/>
<evidence type="ECO:0000313" key="6">
    <source>
        <dbReference type="Proteomes" id="UP000095602"/>
    </source>
</evidence>
<organism evidence="2 5">
    <name type="scientific">Agathobacter rectalis</name>
    <dbReference type="NCBI Taxonomy" id="39491"/>
    <lineage>
        <taxon>Bacteria</taxon>
        <taxon>Bacillati</taxon>
        <taxon>Bacillota</taxon>
        <taxon>Clostridia</taxon>
        <taxon>Lachnospirales</taxon>
        <taxon>Lachnospiraceae</taxon>
        <taxon>Agathobacter</taxon>
    </lineage>
</organism>
<dbReference type="EMBL" id="CZAJ01000005">
    <property type="protein sequence ID" value="CUO77672.1"/>
    <property type="molecule type" value="Genomic_DNA"/>
</dbReference>
<dbReference type="EMBL" id="CVRQ01000022">
    <property type="protein sequence ID" value="CRL39024.1"/>
    <property type="molecule type" value="Genomic_DNA"/>
</dbReference>
<dbReference type="InterPro" id="IPR042215">
    <property type="entry name" value="CarD-like_C"/>
</dbReference>
<dbReference type="Proteomes" id="UP000049472">
    <property type="component" value="Unassembled WGS sequence"/>
</dbReference>
<name>A0A0M6WPT3_9FIRM</name>
<dbReference type="Pfam" id="PF02559">
    <property type="entry name" value="CarD_TRCF_RID"/>
    <property type="match status" value="1"/>
</dbReference>
<dbReference type="SUPFAM" id="SSF141259">
    <property type="entry name" value="CarD-like"/>
    <property type="match status" value="1"/>
</dbReference>
<reference evidence="2" key="2">
    <citation type="submission" date="2015-05" db="EMBL/GenBank/DDBJ databases">
        <authorList>
            <person name="Wang D.B."/>
            <person name="Wang M."/>
        </authorList>
    </citation>
    <scope>NUCLEOTIDE SEQUENCE [LARGE SCALE GENOMIC DNA]</scope>
    <source>
        <strain evidence="2">T1-815</strain>
    </source>
</reference>
<reference evidence="5" key="1">
    <citation type="submission" date="2015-05" db="EMBL/GenBank/DDBJ databases">
        <authorList>
            <consortium name="Pathogen Informatics"/>
        </authorList>
    </citation>
    <scope>NUCLEOTIDE SEQUENCE [LARGE SCALE GENOMIC DNA]</scope>
    <source>
        <strain evidence="3 6">2789STDY5834884</strain>
        <strain evidence="5">T1-815</strain>
    </source>
</reference>
<dbReference type="RefSeq" id="WP_055062074.1">
    <property type="nucleotide sequence ID" value="NZ_AP031452.1"/>
</dbReference>
<feature type="domain" description="CarD-like/TRCF RNAP-interacting" evidence="1">
    <location>
        <begin position="1"/>
        <end position="113"/>
    </location>
</feature>
<protein>
    <submittedName>
        <fullName evidence="3">CarD-like/TRCF domain</fullName>
    </submittedName>
</protein>
<reference evidence="4 7" key="3">
    <citation type="submission" date="2018-08" db="EMBL/GenBank/DDBJ databases">
        <title>A genome reference for cultivated species of the human gut microbiota.</title>
        <authorList>
            <person name="Zou Y."/>
            <person name="Xue W."/>
            <person name="Luo G."/>
        </authorList>
    </citation>
    <scope>NUCLEOTIDE SEQUENCE [LARGE SCALE GENOMIC DNA]</scope>
    <source>
        <strain evidence="4 7">TM10-3</strain>
    </source>
</reference>
<accession>A0A0M6WPT3</accession>
<evidence type="ECO:0000313" key="5">
    <source>
        <dbReference type="Proteomes" id="UP000049472"/>
    </source>
</evidence>
<dbReference type="EMBL" id="QSOB01000002">
    <property type="protein sequence ID" value="RGI70421.1"/>
    <property type="molecule type" value="Genomic_DNA"/>
</dbReference>
<dbReference type="Proteomes" id="UP000095602">
    <property type="component" value="Unassembled WGS sequence"/>
</dbReference>
<evidence type="ECO:0000313" key="4">
    <source>
        <dbReference type="EMBL" id="RGI70421.1"/>
    </source>
</evidence>
<dbReference type="Gene3D" id="1.20.58.1290">
    <property type="entry name" value="CarD-like, C-terminal domain"/>
    <property type="match status" value="1"/>
</dbReference>
<dbReference type="InterPro" id="IPR036101">
    <property type="entry name" value="CarD-like/TRCF_RID_sf"/>
</dbReference>
<gene>
    <name evidence="4" type="ORF">DXD95_01790</name>
    <name evidence="3" type="ORF">ERS852497_00773</name>
    <name evidence="2" type="ORF">T1815_19761</name>
</gene>
<evidence type="ECO:0000313" key="7">
    <source>
        <dbReference type="Proteomes" id="UP000260642"/>
    </source>
</evidence>